<evidence type="ECO:0000256" key="5">
    <source>
        <dbReference type="ARBA" id="ARBA00022927"/>
    </source>
</evidence>
<evidence type="ECO:0000256" key="2">
    <source>
        <dbReference type="ARBA" id="ARBA00011056"/>
    </source>
</evidence>
<evidence type="ECO:0000313" key="12">
    <source>
        <dbReference type="EMBL" id="KAG5391904.1"/>
    </source>
</evidence>
<keyword evidence="3" id="KW-0813">Transport</keyword>
<evidence type="ECO:0000256" key="8">
    <source>
        <dbReference type="ARBA" id="ARBA00023242"/>
    </source>
</evidence>
<keyword evidence="7" id="KW-0906">Nuclear pore complex</keyword>
<keyword evidence="6" id="KW-0811">Translocation</keyword>
<dbReference type="PANTHER" id="PTHR12960:SF0">
    <property type="entry name" value="MRNA EXPORT FACTOR GLE1"/>
    <property type="match status" value="1"/>
</dbReference>
<evidence type="ECO:0000256" key="3">
    <source>
        <dbReference type="ARBA" id="ARBA00022448"/>
    </source>
</evidence>
<feature type="region of interest" description="Disordered" evidence="11">
    <location>
        <begin position="302"/>
        <end position="322"/>
    </location>
</feature>
<name>A0ABQ7M2S3_BRACM</name>
<comment type="similarity">
    <text evidence="2">Belongs to the GLE1 family.</text>
</comment>
<evidence type="ECO:0000256" key="4">
    <source>
        <dbReference type="ARBA" id="ARBA00022816"/>
    </source>
</evidence>
<evidence type="ECO:0000313" key="13">
    <source>
        <dbReference type="Proteomes" id="UP000823674"/>
    </source>
</evidence>
<evidence type="ECO:0000256" key="11">
    <source>
        <dbReference type="SAM" id="MobiDB-lite"/>
    </source>
</evidence>
<sequence length="322" mass="36759">NGVYKKRLGKSGGGFVVRVSEDEMGSDEEEEEDCSQICTMGKRFALMNEFGGENQVKDDIRNQVSAEVMNESETSRSETDSPGKSTQGAEPPERALTLKKHRLKKLEELEAATQSLKSRSNEQKQIRATKDNVRYGSWFLHDSSLHSRPFCRQLRHPLCHLAVSTSNGYCSLLIFTKLAFTHVTVRLGLRRISTPSFYNETLRCTCPDRSIFAVAKLITFMGLKMDGLDLPGFGLHQRYKSQFLKAVNVVREHFLPKLRAKKDAANLQTIITDITAYLDHDQMYLKEPVGRTMETDTLSSKITHEEDQHNQHYHGNYYRGYR</sequence>
<evidence type="ECO:0000256" key="9">
    <source>
        <dbReference type="ARBA" id="ARBA00026227"/>
    </source>
</evidence>
<evidence type="ECO:0000256" key="1">
    <source>
        <dbReference type="ARBA" id="ARBA00004567"/>
    </source>
</evidence>
<feature type="non-terminal residue" evidence="12">
    <location>
        <position position="1"/>
    </location>
</feature>
<dbReference type="Gene3D" id="1.25.40.510">
    <property type="entry name" value="GLE1-like"/>
    <property type="match status" value="1"/>
</dbReference>
<keyword evidence="4" id="KW-0509">mRNA transport</keyword>
<protein>
    <recommendedName>
        <fullName evidence="9">mRNA export factor GLE1</fullName>
    </recommendedName>
    <alternativeName>
        <fullName evidence="10">Nucleoporin GLE1</fullName>
    </alternativeName>
</protein>
<comment type="subcellular location">
    <subcellularLocation>
        <location evidence="1">Nucleus</location>
        <location evidence="1">Nuclear pore complex</location>
    </subcellularLocation>
</comment>
<evidence type="ECO:0000256" key="7">
    <source>
        <dbReference type="ARBA" id="ARBA00023132"/>
    </source>
</evidence>
<dbReference type="InterPro" id="IPR038506">
    <property type="entry name" value="GLE1-like_sf"/>
</dbReference>
<keyword evidence="13" id="KW-1185">Reference proteome</keyword>
<evidence type="ECO:0000256" key="6">
    <source>
        <dbReference type="ARBA" id="ARBA00023010"/>
    </source>
</evidence>
<keyword evidence="8" id="KW-0539">Nucleus</keyword>
<dbReference type="InterPro" id="IPR012476">
    <property type="entry name" value="GLE1"/>
</dbReference>
<proteinExistence type="inferred from homology"/>
<feature type="region of interest" description="Disordered" evidence="11">
    <location>
        <begin position="52"/>
        <end position="96"/>
    </location>
</feature>
<organism evidence="12 13">
    <name type="scientific">Brassica rapa subsp. trilocularis</name>
    <dbReference type="NCBI Taxonomy" id="1813537"/>
    <lineage>
        <taxon>Eukaryota</taxon>
        <taxon>Viridiplantae</taxon>
        <taxon>Streptophyta</taxon>
        <taxon>Embryophyta</taxon>
        <taxon>Tracheophyta</taxon>
        <taxon>Spermatophyta</taxon>
        <taxon>Magnoliopsida</taxon>
        <taxon>eudicotyledons</taxon>
        <taxon>Gunneridae</taxon>
        <taxon>Pentapetalae</taxon>
        <taxon>rosids</taxon>
        <taxon>malvids</taxon>
        <taxon>Brassicales</taxon>
        <taxon>Brassicaceae</taxon>
        <taxon>Brassiceae</taxon>
        <taxon>Brassica</taxon>
    </lineage>
</organism>
<keyword evidence="5" id="KW-0653">Protein transport</keyword>
<dbReference type="EMBL" id="JADBGQ010000006">
    <property type="protein sequence ID" value="KAG5391904.1"/>
    <property type="molecule type" value="Genomic_DNA"/>
</dbReference>
<dbReference type="PANTHER" id="PTHR12960">
    <property type="entry name" value="GLE-1-RELATED"/>
    <property type="match status" value="1"/>
</dbReference>
<comment type="caution">
    <text evidence="12">The sequence shown here is derived from an EMBL/GenBank/DDBJ whole genome shotgun (WGS) entry which is preliminary data.</text>
</comment>
<gene>
    <name evidence="12" type="primary">A06p009870.1_BraROA</name>
    <name evidence="12" type="ORF">IGI04_021867</name>
</gene>
<evidence type="ECO:0000256" key="10">
    <source>
        <dbReference type="ARBA" id="ARBA00029983"/>
    </source>
</evidence>
<accession>A0ABQ7M2S3</accession>
<reference evidence="12 13" key="1">
    <citation type="submission" date="2021-03" db="EMBL/GenBank/DDBJ databases">
        <authorList>
            <person name="King G.J."/>
            <person name="Bancroft I."/>
            <person name="Baten A."/>
            <person name="Bloomfield J."/>
            <person name="Borpatragohain P."/>
            <person name="He Z."/>
            <person name="Irish N."/>
            <person name="Irwin J."/>
            <person name="Liu K."/>
            <person name="Mauleon R.P."/>
            <person name="Moore J."/>
            <person name="Morris R."/>
            <person name="Ostergaard L."/>
            <person name="Wang B."/>
            <person name="Wells R."/>
        </authorList>
    </citation>
    <scope>NUCLEOTIDE SEQUENCE [LARGE SCALE GENOMIC DNA]</scope>
    <source>
        <strain evidence="12">R-o-18</strain>
        <tissue evidence="12">Leaf</tissue>
    </source>
</reference>
<dbReference type="Proteomes" id="UP000823674">
    <property type="component" value="Chromosome A06"/>
</dbReference>